<evidence type="ECO:0000313" key="3">
    <source>
        <dbReference type="Proteomes" id="UP001396334"/>
    </source>
</evidence>
<feature type="region of interest" description="Disordered" evidence="1">
    <location>
        <begin position="1"/>
        <end position="41"/>
    </location>
</feature>
<evidence type="ECO:0000313" key="2">
    <source>
        <dbReference type="EMBL" id="KAK8988071.1"/>
    </source>
</evidence>
<accession>A0ABR2PI11</accession>
<comment type="caution">
    <text evidence="2">The sequence shown here is derived from an EMBL/GenBank/DDBJ whole genome shotgun (WGS) entry which is preliminary data.</text>
</comment>
<gene>
    <name evidence="2" type="ORF">V6N11_065670</name>
</gene>
<reference evidence="2 3" key="1">
    <citation type="journal article" date="2024" name="G3 (Bethesda)">
        <title>Genome assembly of Hibiscus sabdariffa L. provides insights into metabolisms of medicinal natural products.</title>
        <authorList>
            <person name="Kim T."/>
        </authorList>
    </citation>
    <scope>NUCLEOTIDE SEQUENCE [LARGE SCALE GENOMIC DNA]</scope>
    <source>
        <strain evidence="2">TK-2024</strain>
        <tissue evidence="2">Old leaves</tissue>
    </source>
</reference>
<organism evidence="2 3">
    <name type="scientific">Hibiscus sabdariffa</name>
    <name type="common">roselle</name>
    <dbReference type="NCBI Taxonomy" id="183260"/>
    <lineage>
        <taxon>Eukaryota</taxon>
        <taxon>Viridiplantae</taxon>
        <taxon>Streptophyta</taxon>
        <taxon>Embryophyta</taxon>
        <taxon>Tracheophyta</taxon>
        <taxon>Spermatophyta</taxon>
        <taxon>Magnoliopsida</taxon>
        <taxon>eudicotyledons</taxon>
        <taxon>Gunneridae</taxon>
        <taxon>Pentapetalae</taxon>
        <taxon>rosids</taxon>
        <taxon>malvids</taxon>
        <taxon>Malvales</taxon>
        <taxon>Malvaceae</taxon>
        <taxon>Malvoideae</taxon>
        <taxon>Hibiscus</taxon>
    </lineage>
</organism>
<sequence>MTKSLHNVDPNTFGGCGGRPPDGYDSGENPSKDGESDSPKCLDGASIGVQIGYHSSGLVNMEGVEQTAAMNDSMQNRVDQIVVEDTEILMESTLTSVDQRKVSYAAMAAKRTGAVDGSSCGGVLDNNNVLVLQEDYVVDNSGPFPSDVCSVGINNPDAMQPIGNDKTTTSLSTSNKSDLSGPWMVAEPWRRRTMHLNRAETTKDNTSKMGGGSRFAILTDSGNIEESPGKDVTNVTATINVPPATKKVVRTSSQGSKVPKWSVGSSTAVTPSAAHVASSSGKEKSGIVSKALKSINVAPVGGKIDNACTYVGKGLKEGGKQGLQIRKMLELRSSPKVPVTEWMNKLAQQLQKVVQQNSVVNFKPVGEGTSSTIMEPVMVEDSQPGNGSLGLLGEGVVEGSA</sequence>
<feature type="region of interest" description="Disordered" evidence="1">
    <location>
        <begin position="159"/>
        <end position="182"/>
    </location>
</feature>
<feature type="compositionally biased region" description="Basic and acidic residues" evidence="1">
    <location>
        <begin position="30"/>
        <end position="40"/>
    </location>
</feature>
<protein>
    <submittedName>
        <fullName evidence="2">Uncharacterized protein</fullName>
    </submittedName>
</protein>
<proteinExistence type="predicted"/>
<dbReference type="Proteomes" id="UP001396334">
    <property type="component" value="Unassembled WGS sequence"/>
</dbReference>
<feature type="compositionally biased region" description="Low complexity" evidence="1">
    <location>
        <begin position="164"/>
        <end position="180"/>
    </location>
</feature>
<keyword evidence="3" id="KW-1185">Reference proteome</keyword>
<evidence type="ECO:0000256" key="1">
    <source>
        <dbReference type="SAM" id="MobiDB-lite"/>
    </source>
</evidence>
<dbReference type="EMBL" id="JBBPBN010000059">
    <property type="protein sequence ID" value="KAK8988071.1"/>
    <property type="molecule type" value="Genomic_DNA"/>
</dbReference>
<name>A0ABR2PI11_9ROSI</name>